<gene>
    <name evidence="1" type="ORF">B5G41_05830</name>
</gene>
<accession>A0A1Y3R2X7</accession>
<protein>
    <recommendedName>
        <fullName evidence="3">Bacteriophage abortive infection AbiH</fullName>
    </recommendedName>
</protein>
<evidence type="ECO:0000313" key="1">
    <source>
        <dbReference type="EMBL" id="OUN03979.1"/>
    </source>
</evidence>
<sequence>MNRIIIIGNGFDKAHGLATGYRDFIDSYWINVSGHIFNGYKRWLAEQWGSIIDPSPYEDEFVRFEVFRDKQHKTPEPSYPQSDSTPYDEVRELVAIFNDSTNMRYDGSVRLTFKNKFFEHISGRCSLSNWVDIENEYYGKLKELLAEEDAVIRNEKVRALNREFDAVKKRIEIYLTEVVQKTQTKLFPSIQEAFNSIIDSREVAFGKQTMFVDSIFNKIITLGEDDAVQLDKKEDPNYLFYHSKDEKRKYYVLKHLSDKHFQEIHCTPSNTLILNFNYTQTAKQLYARDADEIIDIHGALNTERNPIIFGYGDELDDDYKRIEKLQDNDFLENIKSVRYHETGNYRQLLGFIESEPYQVITMGHSCGNSDRTLLNTLFEHCNCISVKVYYHQREDGTDDYSQLIRNLSRNFNDKAAMRDKVVNKEYCLPLVPIAEQDIQEES</sequence>
<organism evidence="1 2">
    <name type="scientific">Alistipes onderdonkii</name>
    <dbReference type="NCBI Taxonomy" id="328813"/>
    <lineage>
        <taxon>Bacteria</taxon>
        <taxon>Pseudomonadati</taxon>
        <taxon>Bacteroidota</taxon>
        <taxon>Bacteroidia</taxon>
        <taxon>Bacteroidales</taxon>
        <taxon>Rikenellaceae</taxon>
        <taxon>Alistipes</taxon>
    </lineage>
</organism>
<dbReference type="InterPro" id="IPR025935">
    <property type="entry name" value="AbiH"/>
</dbReference>
<name>A0A1Y3R2X7_9BACT</name>
<dbReference type="OrthoDB" id="5903604at2"/>
<evidence type="ECO:0008006" key="3">
    <source>
        <dbReference type="Google" id="ProtNLM"/>
    </source>
</evidence>
<comment type="caution">
    <text evidence="1">The sequence shown here is derived from an EMBL/GenBank/DDBJ whole genome shotgun (WGS) entry which is preliminary data.</text>
</comment>
<dbReference type="Proteomes" id="UP000195772">
    <property type="component" value="Unassembled WGS sequence"/>
</dbReference>
<dbReference type="RefSeq" id="WP_087401790.1">
    <property type="nucleotide sequence ID" value="NZ_NFHB01000003.1"/>
</dbReference>
<reference evidence="2" key="1">
    <citation type="submission" date="2017-04" db="EMBL/GenBank/DDBJ databases">
        <title>Function of individual gut microbiota members based on whole genome sequencing of pure cultures obtained from chicken caecum.</title>
        <authorList>
            <person name="Medvecky M."/>
            <person name="Cejkova D."/>
            <person name="Polansky O."/>
            <person name="Karasova D."/>
            <person name="Kubasova T."/>
            <person name="Cizek A."/>
            <person name="Rychlik I."/>
        </authorList>
    </citation>
    <scope>NUCLEOTIDE SEQUENCE [LARGE SCALE GENOMIC DNA]</scope>
    <source>
        <strain evidence="2">An90</strain>
    </source>
</reference>
<dbReference type="Pfam" id="PF14253">
    <property type="entry name" value="AbiH"/>
    <property type="match status" value="1"/>
</dbReference>
<evidence type="ECO:0000313" key="2">
    <source>
        <dbReference type="Proteomes" id="UP000195772"/>
    </source>
</evidence>
<proteinExistence type="predicted"/>
<dbReference type="EMBL" id="NFHB01000003">
    <property type="protein sequence ID" value="OUN03979.1"/>
    <property type="molecule type" value="Genomic_DNA"/>
</dbReference>
<dbReference type="AlphaFoldDB" id="A0A1Y3R2X7"/>